<evidence type="ECO:0000256" key="2">
    <source>
        <dbReference type="ARBA" id="ARBA00022723"/>
    </source>
</evidence>
<gene>
    <name evidence="4" type="ORF">CBR_g22289</name>
</gene>
<comment type="cofactor">
    <cofactor evidence="1">
        <name>a divalent metal cation</name>
        <dbReference type="ChEBI" id="CHEBI:60240"/>
    </cofactor>
</comment>
<evidence type="ECO:0000256" key="1">
    <source>
        <dbReference type="ARBA" id="ARBA00001968"/>
    </source>
</evidence>
<sequence length="512" mass="57825">MYVYTSKAADTPSHDRHRCRLRRRTFVVDVYAVHSGRHSQHRCCAPRHTWSLRYLATPTLTVPVSVMDMNGKAGRDALSKAERTAVAAAVNAILFRCQLQRREGRMRAAIRARRKRTLQSMNVDVEDTGAICEAVLQVCYAMGCGAFPRATPRWWMKRRTRGTWEDLRQGDDATADYFKDKLRMSPRVFREIAEALSPFLQRCVTFYREPLQPDHIVEYALCRWVSGKTYESGTSSLSIVISFGLCAVRDVTAALLSASGKLSWPMGLQKAVVFRALLTRVSPTAMGASTAPTSSSTSQRIAPGRTTTIETPFLHPGVGRRRCELARARSVRWISWKLPRREDHPPVEFMDARGGRGAFQWATCHAAFRCADERVSAGRQRLSPSGWVVVPYGGLSQHPSELRFDNKQKTARGEVERAFYRLKGMWRLFLHSHKTNMEMLPQQFVAVCILHNILIDEGIPFDDNLLWEVGPNDVCHKVDLGMQRSLRPLCMKSSTGDALILRDALAERMGAQ</sequence>
<keyword evidence="2" id="KW-0479">Metal-binding</keyword>
<dbReference type="EMBL" id="BFEA01000247">
    <property type="protein sequence ID" value="GBG76541.1"/>
    <property type="molecule type" value="Genomic_DNA"/>
</dbReference>
<dbReference type="Pfam" id="PF13359">
    <property type="entry name" value="DDE_Tnp_4"/>
    <property type="match status" value="1"/>
</dbReference>
<proteinExistence type="predicted"/>
<dbReference type="Gramene" id="GBG76541">
    <property type="protein sequence ID" value="GBG76541"/>
    <property type="gene ID" value="CBR_g22289"/>
</dbReference>
<evidence type="ECO:0000313" key="5">
    <source>
        <dbReference type="Proteomes" id="UP000265515"/>
    </source>
</evidence>
<dbReference type="GO" id="GO:0046872">
    <property type="term" value="F:metal ion binding"/>
    <property type="evidence" value="ECO:0007669"/>
    <property type="project" value="UniProtKB-KW"/>
</dbReference>
<name>A0A388L2L6_CHABU</name>
<protein>
    <recommendedName>
        <fullName evidence="3">DDE Tnp4 domain-containing protein</fullName>
    </recommendedName>
</protein>
<dbReference type="Proteomes" id="UP000265515">
    <property type="component" value="Unassembled WGS sequence"/>
</dbReference>
<organism evidence="4 5">
    <name type="scientific">Chara braunii</name>
    <name type="common">Braun's stonewort</name>
    <dbReference type="NCBI Taxonomy" id="69332"/>
    <lineage>
        <taxon>Eukaryota</taxon>
        <taxon>Viridiplantae</taxon>
        <taxon>Streptophyta</taxon>
        <taxon>Charophyceae</taxon>
        <taxon>Charales</taxon>
        <taxon>Characeae</taxon>
        <taxon>Chara</taxon>
    </lineage>
</organism>
<feature type="domain" description="DDE Tnp4" evidence="3">
    <location>
        <begin position="385"/>
        <end position="452"/>
    </location>
</feature>
<comment type="caution">
    <text evidence="4">The sequence shown here is derived from an EMBL/GenBank/DDBJ whole genome shotgun (WGS) entry which is preliminary data.</text>
</comment>
<reference evidence="4 5" key="1">
    <citation type="journal article" date="2018" name="Cell">
        <title>The Chara Genome: Secondary Complexity and Implications for Plant Terrestrialization.</title>
        <authorList>
            <person name="Nishiyama T."/>
            <person name="Sakayama H."/>
            <person name="Vries J.D."/>
            <person name="Buschmann H."/>
            <person name="Saint-Marcoux D."/>
            <person name="Ullrich K.K."/>
            <person name="Haas F.B."/>
            <person name="Vanderstraeten L."/>
            <person name="Becker D."/>
            <person name="Lang D."/>
            <person name="Vosolsobe S."/>
            <person name="Rombauts S."/>
            <person name="Wilhelmsson P.K.I."/>
            <person name="Janitza P."/>
            <person name="Kern R."/>
            <person name="Heyl A."/>
            <person name="Rumpler F."/>
            <person name="Villalobos L.I.A.C."/>
            <person name="Clay J.M."/>
            <person name="Skokan R."/>
            <person name="Toyoda A."/>
            <person name="Suzuki Y."/>
            <person name="Kagoshima H."/>
            <person name="Schijlen E."/>
            <person name="Tajeshwar N."/>
            <person name="Catarino B."/>
            <person name="Hetherington A.J."/>
            <person name="Saltykova A."/>
            <person name="Bonnot C."/>
            <person name="Breuninger H."/>
            <person name="Symeonidi A."/>
            <person name="Radhakrishnan G.V."/>
            <person name="Van Nieuwerburgh F."/>
            <person name="Deforce D."/>
            <person name="Chang C."/>
            <person name="Karol K.G."/>
            <person name="Hedrich R."/>
            <person name="Ulvskov P."/>
            <person name="Glockner G."/>
            <person name="Delwiche C.F."/>
            <person name="Petrasek J."/>
            <person name="Van de Peer Y."/>
            <person name="Friml J."/>
            <person name="Beilby M."/>
            <person name="Dolan L."/>
            <person name="Kohara Y."/>
            <person name="Sugano S."/>
            <person name="Fujiyama A."/>
            <person name="Delaux P.-M."/>
            <person name="Quint M."/>
            <person name="TheiBen G."/>
            <person name="Hagemann M."/>
            <person name="Harholt J."/>
            <person name="Dunand C."/>
            <person name="Zachgo S."/>
            <person name="Langdale J."/>
            <person name="Maumus F."/>
            <person name="Straeten D.V.D."/>
            <person name="Gould S.B."/>
            <person name="Rensing S.A."/>
        </authorList>
    </citation>
    <scope>NUCLEOTIDE SEQUENCE [LARGE SCALE GENOMIC DNA]</scope>
    <source>
        <strain evidence="4 5">S276</strain>
    </source>
</reference>
<evidence type="ECO:0000313" key="4">
    <source>
        <dbReference type="EMBL" id="GBG76541.1"/>
    </source>
</evidence>
<evidence type="ECO:0000259" key="3">
    <source>
        <dbReference type="Pfam" id="PF13359"/>
    </source>
</evidence>
<dbReference type="InterPro" id="IPR027806">
    <property type="entry name" value="HARBI1_dom"/>
</dbReference>
<dbReference type="AlphaFoldDB" id="A0A388L2L6"/>
<accession>A0A388L2L6</accession>
<keyword evidence="5" id="KW-1185">Reference proteome</keyword>